<dbReference type="NCBIfam" id="TIGR00049">
    <property type="entry name" value="iron-sulfur cluster assembly accessory protein"/>
    <property type="match status" value="1"/>
</dbReference>
<name>A0A178K823_9GAMM</name>
<dbReference type="SUPFAM" id="SSF89360">
    <property type="entry name" value="HesB-like domain"/>
    <property type="match status" value="1"/>
</dbReference>
<evidence type="ECO:0000259" key="2">
    <source>
        <dbReference type="Pfam" id="PF01521"/>
    </source>
</evidence>
<evidence type="ECO:0000256" key="1">
    <source>
        <dbReference type="ARBA" id="ARBA00006718"/>
    </source>
</evidence>
<organism evidence="3 4">
    <name type="scientific">Photobacterium jeanii</name>
    <dbReference type="NCBI Taxonomy" id="858640"/>
    <lineage>
        <taxon>Bacteria</taxon>
        <taxon>Pseudomonadati</taxon>
        <taxon>Pseudomonadota</taxon>
        <taxon>Gammaproteobacteria</taxon>
        <taxon>Vibrionales</taxon>
        <taxon>Vibrionaceae</taxon>
        <taxon>Photobacterium</taxon>
    </lineage>
</organism>
<comment type="similarity">
    <text evidence="1">Belongs to the HesB/IscA family.</text>
</comment>
<dbReference type="PANTHER" id="PTHR10072">
    <property type="entry name" value="IRON-SULFUR CLUSTER ASSEMBLY PROTEIN"/>
    <property type="match status" value="1"/>
</dbReference>
<dbReference type="STRING" id="858640.A3K86_16610"/>
<dbReference type="InterPro" id="IPR035903">
    <property type="entry name" value="HesB-like_dom_sf"/>
</dbReference>
<dbReference type="AlphaFoldDB" id="A0A178K823"/>
<comment type="caution">
    <text evidence="3">The sequence shown here is derived from an EMBL/GenBank/DDBJ whole genome shotgun (WGS) entry which is preliminary data.</text>
</comment>
<dbReference type="EMBL" id="LVHF01000029">
    <property type="protein sequence ID" value="OAN13277.1"/>
    <property type="molecule type" value="Genomic_DNA"/>
</dbReference>
<protein>
    <submittedName>
        <fullName evidence="3">FeS assembly scaffold protein SufA</fullName>
    </submittedName>
</protein>
<dbReference type="GO" id="GO:0016226">
    <property type="term" value="P:iron-sulfur cluster assembly"/>
    <property type="evidence" value="ECO:0007669"/>
    <property type="project" value="InterPro"/>
</dbReference>
<dbReference type="Gene3D" id="2.60.300.12">
    <property type="entry name" value="HesB-like domain"/>
    <property type="match status" value="1"/>
</dbReference>
<dbReference type="PANTHER" id="PTHR10072:SF47">
    <property type="entry name" value="PROTEIN SUFA"/>
    <property type="match status" value="1"/>
</dbReference>
<dbReference type="InterPro" id="IPR000361">
    <property type="entry name" value="ATAP_core_dom"/>
</dbReference>
<dbReference type="InterPro" id="IPR016092">
    <property type="entry name" value="ATAP"/>
</dbReference>
<accession>A0A178K823</accession>
<dbReference type="PROSITE" id="PS01152">
    <property type="entry name" value="HESB"/>
    <property type="match status" value="1"/>
</dbReference>
<gene>
    <name evidence="3" type="ORF">A3K86_16610</name>
</gene>
<feature type="domain" description="Core" evidence="2">
    <location>
        <begin position="21"/>
        <end position="118"/>
    </location>
</feature>
<dbReference type="Proteomes" id="UP000078503">
    <property type="component" value="Unassembled WGS sequence"/>
</dbReference>
<evidence type="ECO:0000313" key="4">
    <source>
        <dbReference type="Proteomes" id="UP000078503"/>
    </source>
</evidence>
<dbReference type="InterPro" id="IPR017870">
    <property type="entry name" value="FeS_cluster_insertion_CS"/>
</dbReference>
<dbReference type="InterPro" id="IPR050322">
    <property type="entry name" value="Fe-S_cluster_asmbl/transfer"/>
</dbReference>
<reference evidence="3 4" key="1">
    <citation type="submission" date="2016-03" db="EMBL/GenBank/DDBJ databases">
        <title>Photobacterium proteolyticum sp. nov. a protease producing bacterium isolated from ocean sediments of Laizhou Bay.</title>
        <authorList>
            <person name="Li Y."/>
        </authorList>
    </citation>
    <scope>NUCLEOTIDE SEQUENCE [LARGE SCALE GENOMIC DNA]</scope>
    <source>
        <strain evidence="3 4">R-40508</strain>
    </source>
</reference>
<dbReference type="OrthoDB" id="9801228at2"/>
<dbReference type="Pfam" id="PF01521">
    <property type="entry name" value="Fe-S_biosyn"/>
    <property type="match status" value="1"/>
</dbReference>
<dbReference type="RefSeq" id="WP_068333651.1">
    <property type="nucleotide sequence ID" value="NZ_LVHF01000029.1"/>
</dbReference>
<evidence type="ECO:0000313" key="3">
    <source>
        <dbReference type="EMBL" id="OAN13277.1"/>
    </source>
</evidence>
<dbReference type="GO" id="GO:0005829">
    <property type="term" value="C:cytosol"/>
    <property type="evidence" value="ECO:0007669"/>
    <property type="project" value="TreeGrafter"/>
</dbReference>
<proteinExistence type="inferred from homology"/>
<dbReference type="GO" id="GO:0051537">
    <property type="term" value="F:2 iron, 2 sulfur cluster binding"/>
    <property type="evidence" value="ECO:0007669"/>
    <property type="project" value="TreeGrafter"/>
</dbReference>
<sequence>MENNAGVTTEVSLASMTWQGVTLTPSAAKQVASLTKAGQCFYLSVRTSGCTGYAYDIKMIEQPKDDDLTFESHGVTIFVALKAMPFVDGTEIDYVRQGLNQVFIYTNPNVKNVCGCGESFGV</sequence>
<keyword evidence="4" id="KW-1185">Reference proteome</keyword>